<name>A0A645CNQ3_9ZZZZ</name>
<comment type="caution">
    <text evidence="1">The sequence shown here is derived from an EMBL/GenBank/DDBJ whole genome shotgun (WGS) entry which is preliminary data.</text>
</comment>
<dbReference type="EMBL" id="VSSQ01028618">
    <property type="protein sequence ID" value="MPM78402.1"/>
    <property type="molecule type" value="Genomic_DNA"/>
</dbReference>
<gene>
    <name evidence="1" type="ORF">SDC9_125413</name>
</gene>
<dbReference type="AlphaFoldDB" id="A0A645CNQ3"/>
<evidence type="ECO:0000313" key="1">
    <source>
        <dbReference type="EMBL" id="MPM78402.1"/>
    </source>
</evidence>
<protein>
    <submittedName>
        <fullName evidence="1">Uncharacterized protein</fullName>
    </submittedName>
</protein>
<organism evidence="1">
    <name type="scientific">bioreactor metagenome</name>
    <dbReference type="NCBI Taxonomy" id="1076179"/>
    <lineage>
        <taxon>unclassified sequences</taxon>
        <taxon>metagenomes</taxon>
        <taxon>ecological metagenomes</taxon>
    </lineage>
</organism>
<sequence length="175" mass="20535">MHFHINIYNAAVLNKYYSKPEVYSIEDGIIRCGSLWSLYIDNHNVGYVSAYLGDLGRDLPSEQEQHYWRGFNKIIDGKLSETKYKRDFLAQTTDSESPDFIFKNLYTKVNTSFKNKFGWPIFLPLDEQDVYNFESLRIPINNSIAEMDMLVLSLVKVLLDSLNEKKHNETTYWNI</sequence>
<accession>A0A645CNQ3</accession>
<proteinExistence type="predicted"/>
<reference evidence="1" key="1">
    <citation type="submission" date="2019-08" db="EMBL/GenBank/DDBJ databases">
        <authorList>
            <person name="Kucharzyk K."/>
            <person name="Murdoch R.W."/>
            <person name="Higgins S."/>
            <person name="Loffler F."/>
        </authorList>
    </citation>
    <scope>NUCLEOTIDE SEQUENCE</scope>
</reference>